<evidence type="ECO:0000313" key="1">
    <source>
        <dbReference type="EMBL" id="HJD44534.1"/>
    </source>
</evidence>
<comment type="caution">
    <text evidence="1">The sequence shown here is derived from an EMBL/GenBank/DDBJ whole genome shotgun (WGS) entry which is preliminary data.</text>
</comment>
<organism evidence="1 2">
    <name type="scientific">Candidatus Paenalcaligenes intestinipullorum</name>
    <dbReference type="NCBI Taxonomy" id="2838718"/>
    <lineage>
        <taxon>Bacteria</taxon>
        <taxon>Pseudomonadati</taxon>
        <taxon>Pseudomonadota</taxon>
        <taxon>Betaproteobacteria</taxon>
        <taxon>Burkholderiales</taxon>
        <taxon>Alcaligenaceae</taxon>
        <taxon>Paenalcaligenes</taxon>
    </lineage>
</organism>
<accession>A0A9D2RIC0</accession>
<evidence type="ECO:0000313" key="2">
    <source>
        <dbReference type="Proteomes" id="UP000823889"/>
    </source>
</evidence>
<proteinExistence type="predicted"/>
<gene>
    <name evidence="1" type="ORF">H9906_05850</name>
</gene>
<protein>
    <submittedName>
        <fullName evidence="1">Uncharacterized protein</fullName>
    </submittedName>
</protein>
<sequence>MTDATVSKDQQTLLGIAYADQTLLATQIAMFAARTAKAPETLALMRDITDELSDRYKLDDHARATMKARIEETINLALAILGTQKSTPTKANPNQH</sequence>
<dbReference type="EMBL" id="DWUQ01000118">
    <property type="protein sequence ID" value="HJD44534.1"/>
    <property type="molecule type" value="Genomic_DNA"/>
</dbReference>
<reference evidence="1" key="2">
    <citation type="submission" date="2021-04" db="EMBL/GenBank/DDBJ databases">
        <authorList>
            <person name="Gilroy R."/>
        </authorList>
    </citation>
    <scope>NUCLEOTIDE SEQUENCE</scope>
    <source>
        <strain evidence="1">9264</strain>
    </source>
</reference>
<dbReference type="AlphaFoldDB" id="A0A9D2RIC0"/>
<reference evidence="1" key="1">
    <citation type="journal article" date="2021" name="PeerJ">
        <title>Extensive microbial diversity within the chicken gut microbiome revealed by metagenomics and culture.</title>
        <authorList>
            <person name="Gilroy R."/>
            <person name="Ravi A."/>
            <person name="Getino M."/>
            <person name="Pursley I."/>
            <person name="Horton D.L."/>
            <person name="Alikhan N.F."/>
            <person name="Baker D."/>
            <person name="Gharbi K."/>
            <person name="Hall N."/>
            <person name="Watson M."/>
            <person name="Adriaenssens E.M."/>
            <person name="Foster-Nyarko E."/>
            <person name="Jarju S."/>
            <person name="Secka A."/>
            <person name="Antonio M."/>
            <person name="Oren A."/>
            <person name="Chaudhuri R.R."/>
            <person name="La Ragione R."/>
            <person name="Hildebrand F."/>
            <person name="Pallen M.J."/>
        </authorList>
    </citation>
    <scope>NUCLEOTIDE SEQUENCE</scope>
    <source>
        <strain evidence="1">9264</strain>
    </source>
</reference>
<dbReference type="Proteomes" id="UP000823889">
    <property type="component" value="Unassembled WGS sequence"/>
</dbReference>
<name>A0A9D2RIC0_9BURK</name>